<evidence type="ECO:0000259" key="1">
    <source>
        <dbReference type="PROSITE" id="PS51186"/>
    </source>
</evidence>
<comment type="caution">
    <text evidence="2">The sequence shown here is derived from an EMBL/GenBank/DDBJ whole genome shotgun (WGS) entry which is preliminary data.</text>
</comment>
<dbReference type="Gene3D" id="3.40.630.30">
    <property type="match status" value="1"/>
</dbReference>
<dbReference type="Pfam" id="PF13302">
    <property type="entry name" value="Acetyltransf_3"/>
    <property type="match status" value="1"/>
</dbReference>
<dbReference type="InterPro" id="IPR051908">
    <property type="entry name" value="Ribosomal_N-acetyltransferase"/>
</dbReference>
<protein>
    <submittedName>
        <fullName evidence="2">GNAT family N-acetyltransferase</fullName>
    </submittedName>
</protein>
<gene>
    <name evidence="2" type="ORF">FKG94_22560</name>
</gene>
<feature type="domain" description="N-acetyltransferase" evidence="1">
    <location>
        <begin position="14"/>
        <end position="167"/>
    </location>
</feature>
<dbReference type="InterPro" id="IPR000182">
    <property type="entry name" value="GNAT_dom"/>
</dbReference>
<keyword evidence="2" id="KW-0808">Transferase</keyword>
<proteinExistence type="predicted"/>
<dbReference type="OrthoDB" id="9784707at2"/>
<dbReference type="SUPFAM" id="SSF55729">
    <property type="entry name" value="Acyl-CoA N-acyltransferases (Nat)"/>
    <property type="match status" value="1"/>
</dbReference>
<dbReference type="PROSITE" id="PS51186">
    <property type="entry name" value="GNAT"/>
    <property type="match status" value="1"/>
</dbReference>
<evidence type="ECO:0000313" key="2">
    <source>
        <dbReference type="EMBL" id="TQV69937.1"/>
    </source>
</evidence>
<accession>A0A545SY94</accession>
<dbReference type="EMBL" id="VHSG01000026">
    <property type="protein sequence ID" value="TQV69937.1"/>
    <property type="molecule type" value="Genomic_DNA"/>
</dbReference>
<sequence>MFERRIDEGLWVKLTVPQFAPELFVVVSENREFLSRWLLSMEGIDSLEDMQQQIKGELQKFSYGQGLHETIFYRDRIIGSLGYHYIDSLQNIGHVRYWLAEAFTGKGIMTRCLRDLIGIGFDYFALNKVQAEAAPENHTSRALLERSGFTEEGTIRSVEKVMGQYLDHTVYGLLHSEL</sequence>
<dbReference type="PANTHER" id="PTHR43441:SF12">
    <property type="entry name" value="RIBOSOMAL N-ACETYLTRANSFERASE YDAF-RELATED"/>
    <property type="match status" value="1"/>
</dbReference>
<dbReference type="InterPro" id="IPR016181">
    <property type="entry name" value="Acyl_CoA_acyltransferase"/>
</dbReference>
<organism evidence="2 3">
    <name type="scientific">Exilibacterium tricleocarpae</name>
    <dbReference type="NCBI Taxonomy" id="2591008"/>
    <lineage>
        <taxon>Bacteria</taxon>
        <taxon>Pseudomonadati</taxon>
        <taxon>Pseudomonadota</taxon>
        <taxon>Gammaproteobacteria</taxon>
        <taxon>Cellvibrionales</taxon>
        <taxon>Cellvibrionaceae</taxon>
        <taxon>Exilibacterium</taxon>
    </lineage>
</organism>
<reference evidence="2 3" key="1">
    <citation type="submission" date="2019-06" db="EMBL/GenBank/DDBJ databases">
        <title>Whole genome sequence for Cellvibrionaceae sp. R142.</title>
        <authorList>
            <person name="Wang G."/>
        </authorList>
    </citation>
    <scope>NUCLEOTIDE SEQUENCE [LARGE SCALE GENOMIC DNA]</scope>
    <source>
        <strain evidence="2 3">R142</strain>
    </source>
</reference>
<dbReference type="GO" id="GO:0005737">
    <property type="term" value="C:cytoplasm"/>
    <property type="evidence" value="ECO:0007669"/>
    <property type="project" value="TreeGrafter"/>
</dbReference>
<dbReference type="AlphaFoldDB" id="A0A545SY94"/>
<dbReference type="Proteomes" id="UP000319732">
    <property type="component" value="Unassembled WGS sequence"/>
</dbReference>
<keyword evidence="3" id="KW-1185">Reference proteome</keyword>
<name>A0A545SY94_9GAMM</name>
<evidence type="ECO:0000313" key="3">
    <source>
        <dbReference type="Proteomes" id="UP000319732"/>
    </source>
</evidence>
<dbReference type="GO" id="GO:0008999">
    <property type="term" value="F:protein-N-terminal-alanine acetyltransferase activity"/>
    <property type="evidence" value="ECO:0007669"/>
    <property type="project" value="TreeGrafter"/>
</dbReference>
<dbReference type="GO" id="GO:1990189">
    <property type="term" value="F:protein N-terminal-serine acetyltransferase activity"/>
    <property type="evidence" value="ECO:0007669"/>
    <property type="project" value="TreeGrafter"/>
</dbReference>
<dbReference type="PANTHER" id="PTHR43441">
    <property type="entry name" value="RIBOSOMAL-PROTEIN-SERINE ACETYLTRANSFERASE"/>
    <property type="match status" value="1"/>
</dbReference>
<dbReference type="RefSeq" id="WP_142929215.1">
    <property type="nucleotide sequence ID" value="NZ_ML660104.1"/>
</dbReference>